<name>A0ABR4CX46_9HELO</name>
<reference evidence="2 3" key="1">
    <citation type="journal article" date="2024" name="Commun. Biol.">
        <title>Comparative genomic analysis of thermophilic fungi reveals convergent evolutionary adaptations and gene losses.</title>
        <authorList>
            <person name="Steindorff A.S."/>
            <person name="Aguilar-Pontes M.V."/>
            <person name="Robinson A.J."/>
            <person name="Andreopoulos B."/>
            <person name="LaButti K."/>
            <person name="Kuo A."/>
            <person name="Mondo S."/>
            <person name="Riley R."/>
            <person name="Otillar R."/>
            <person name="Haridas S."/>
            <person name="Lipzen A."/>
            <person name="Grimwood J."/>
            <person name="Schmutz J."/>
            <person name="Clum A."/>
            <person name="Reid I.D."/>
            <person name="Moisan M.C."/>
            <person name="Butler G."/>
            <person name="Nguyen T.T.M."/>
            <person name="Dewar K."/>
            <person name="Conant G."/>
            <person name="Drula E."/>
            <person name="Henrissat B."/>
            <person name="Hansel C."/>
            <person name="Singer S."/>
            <person name="Hutchinson M.I."/>
            <person name="de Vries R.P."/>
            <person name="Natvig D.O."/>
            <person name="Powell A.J."/>
            <person name="Tsang A."/>
            <person name="Grigoriev I.V."/>
        </authorList>
    </citation>
    <scope>NUCLEOTIDE SEQUENCE [LARGE SCALE GENOMIC DNA]</scope>
    <source>
        <strain evidence="2 3">CBS 494.80</strain>
    </source>
</reference>
<evidence type="ECO:0000256" key="1">
    <source>
        <dbReference type="SAM" id="MobiDB-lite"/>
    </source>
</evidence>
<keyword evidence="3" id="KW-1185">Reference proteome</keyword>
<evidence type="ECO:0000313" key="2">
    <source>
        <dbReference type="EMBL" id="KAL2074485.1"/>
    </source>
</evidence>
<feature type="region of interest" description="Disordered" evidence="1">
    <location>
        <begin position="63"/>
        <end position="87"/>
    </location>
</feature>
<organism evidence="2 3">
    <name type="scientific">Oculimacula yallundae</name>
    <dbReference type="NCBI Taxonomy" id="86028"/>
    <lineage>
        <taxon>Eukaryota</taxon>
        <taxon>Fungi</taxon>
        <taxon>Dikarya</taxon>
        <taxon>Ascomycota</taxon>
        <taxon>Pezizomycotina</taxon>
        <taxon>Leotiomycetes</taxon>
        <taxon>Helotiales</taxon>
        <taxon>Ploettnerulaceae</taxon>
        <taxon>Oculimacula</taxon>
    </lineage>
</organism>
<proteinExistence type="predicted"/>
<feature type="region of interest" description="Disordered" evidence="1">
    <location>
        <begin position="1"/>
        <end position="43"/>
    </location>
</feature>
<dbReference type="EMBL" id="JAZHXI010000002">
    <property type="protein sequence ID" value="KAL2074485.1"/>
    <property type="molecule type" value="Genomic_DNA"/>
</dbReference>
<feature type="compositionally biased region" description="Low complexity" evidence="1">
    <location>
        <begin position="1"/>
        <end position="24"/>
    </location>
</feature>
<gene>
    <name evidence="2" type="ORF">VTL71DRAFT_8263</name>
</gene>
<comment type="caution">
    <text evidence="2">The sequence shown here is derived from an EMBL/GenBank/DDBJ whole genome shotgun (WGS) entry which is preliminary data.</text>
</comment>
<feature type="compositionally biased region" description="Polar residues" evidence="1">
    <location>
        <begin position="25"/>
        <end position="43"/>
    </location>
</feature>
<evidence type="ECO:0000313" key="3">
    <source>
        <dbReference type="Proteomes" id="UP001595075"/>
    </source>
</evidence>
<accession>A0ABR4CX46</accession>
<sequence length="100" mass="11164">MQYKQSTSAANTTRASCTATSTRSEGSINTASPANSDKNSVTMDQLLHQRLQRVQMCFHKRKDLTIPTPPHPQLHRASVGQWSHGSQRAEMTRFMNGAHQ</sequence>
<dbReference type="Proteomes" id="UP001595075">
    <property type="component" value="Unassembled WGS sequence"/>
</dbReference>
<protein>
    <submittedName>
        <fullName evidence="2">Uncharacterized protein</fullName>
    </submittedName>
</protein>
<feature type="non-terminal residue" evidence="2">
    <location>
        <position position="100"/>
    </location>
</feature>